<organism evidence="1 2">
    <name type="scientific">Dermacentor silvarum</name>
    <name type="common">Tick</name>
    <dbReference type="NCBI Taxonomy" id="543639"/>
    <lineage>
        <taxon>Eukaryota</taxon>
        <taxon>Metazoa</taxon>
        <taxon>Ecdysozoa</taxon>
        <taxon>Arthropoda</taxon>
        <taxon>Chelicerata</taxon>
        <taxon>Arachnida</taxon>
        <taxon>Acari</taxon>
        <taxon>Parasitiformes</taxon>
        <taxon>Ixodida</taxon>
        <taxon>Ixodoidea</taxon>
        <taxon>Ixodidae</taxon>
        <taxon>Rhipicephalinae</taxon>
        <taxon>Dermacentor</taxon>
    </lineage>
</organism>
<sequence>MAETQLLPPMGAQTKVDGLPASTEKSVKRHDNRATVSENLEQAKACKLAGNELYKGDKIKPAIRKYHECLLYLRACQARYDMPLTGTFGPKLDDLTKAQVEKLQTDCYNNLAACLLQLPTCNYNRVVQYCNIVLTMQPNNAKAIFRKGVAHYKMGSFSLARQYLNDARRLRRGTG</sequence>
<gene>
    <name evidence="1" type="ORF">HPB49_001496</name>
</gene>
<reference evidence="1" key="1">
    <citation type="submission" date="2020-05" db="EMBL/GenBank/DDBJ databases">
        <title>Large-scale comparative analyses of tick genomes elucidate their genetic diversity and vector capacities.</title>
        <authorList>
            <person name="Jia N."/>
            <person name="Wang J."/>
            <person name="Shi W."/>
            <person name="Du L."/>
            <person name="Sun Y."/>
            <person name="Zhan W."/>
            <person name="Jiang J."/>
            <person name="Wang Q."/>
            <person name="Zhang B."/>
            <person name="Ji P."/>
            <person name="Sakyi L.B."/>
            <person name="Cui X."/>
            <person name="Yuan T."/>
            <person name="Jiang B."/>
            <person name="Yang W."/>
            <person name="Lam T.T.-Y."/>
            <person name="Chang Q."/>
            <person name="Ding S."/>
            <person name="Wang X."/>
            <person name="Zhu J."/>
            <person name="Ruan X."/>
            <person name="Zhao L."/>
            <person name="Wei J."/>
            <person name="Que T."/>
            <person name="Du C."/>
            <person name="Cheng J."/>
            <person name="Dai P."/>
            <person name="Han X."/>
            <person name="Huang E."/>
            <person name="Gao Y."/>
            <person name="Liu J."/>
            <person name="Shao H."/>
            <person name="Ye R."/>
            <person name="Li L."/>
            <person name="Wei W."/>
            <person name="Wang X."/>
            <person name="Wang C."/>
            <person name="Yang T."/>
            <person name="Huo Q."/>
            <person name="Li W."/>
            <person name="Guo W."/>
            <person name="Chen H."/>
            <person name="Zhou L."/>
            <person name="Ni X."/>
            <person name="Tian J."/>
            <person name="Zhou Y."/>
            <person name="Sheng Y."/>
            <person name="Liu T."/>
            <person name="Pan Y."/>
            <person name="Xia L."/>
            <person name="Li J."/>
            <person name="Zhao F."/>
            <person name="Cao W."/>
        </authorList>
    </citation>
    <scope>NUCLEOTIDE SEQUENCE</scope>
    <source>
        <strain evidence="1">Dsil-2018</strain>
    </source>
</reference>
<name>A0ACB8C0M6_DERSI</name>
<protein>
    <submittedName>
        <fullName evidence="1">Uncharacterized protein</fullName>
    </submittedName>
</protein>
<comment type="caution">
    <text evidence="1">The sequence shown here is derived from an EMBL/GenBank/DDBJ whole genome shotgun (WGS) entry which is preliminary data.</text>
</comment>
<proteinExistence type="predicted"/>
<dbReference type="EMBL" id="CM023478">
    <property type="protein sequence ID" value="KAH7932715.1"/>
    <property type="molecule type" value="Genomic_DNA"/>
</dbReference>
<evidence type="ECO:0000313" key="1">
    <source>
        <dbReference type="EMBL" id="KAH7932715.1"/>
    </source>
</evidence>
<evidence type="ECO:0000313" key="2">
    <source>
        <dbReference type="Proteomes" id="UP000821865"/>
    </source>
</evidence>
<dbReference type="Proteomes" id="UP000821865">
    <property type="component" value="Chromosome 9"/>
</dbReference>
<accession>A0ACB8C0M6</accession>
<keyword evidence="2" id="KW-1185">Reference proteome</keyword>